<dbReference type="NCBIfam" id="TIGR01472">
    <property type="entry name" value="gmd"/>
    <property type="match status" value="1"/>
</dbReference>
<feature type="domain" description="NAD(P)-binding" evidence="5">
    <location>
        <begin position="5"/>
        <end position="342"/>
    </location>
</feature>
<dbReference type="EMBL" id="JAFEKC020000009">
    <property type="protein sequence ID" value="KAK0512754.1"/>
    <property type="molecule type" value="Genomic_DNA"/>
</dbReference>
<dbReference type="CDD" id="cd05260">
    <property type="entry name" value="GDP_MD_SDR_e"/>
    <property type="match status" value="1"/>
</dbReference>
<dbReference type="AlphaFoldDB" id="A0AA39R2R3"/>
<dbReference type="FunFam" id="3.40.50.720:FF:000924">
    <property type="entry name" value="GDP-mannose 4,6 dehydratase"/>
    <property type="match status" value="1"/>
</dbReference>
<dbReference type="InterPro" id="IPR006368">
    <property type="entry name" value="GDP_Man_deHydtase"/>
</dbReference>
<dbReference type="Proteomes" id="UP001166286">
    <property type="component" value="Unassembled WGS sequence"/>
</dbReference>
<evidence type="ECO:0000256" key="2">
    <source>
        <dbReference type="ARBA" id="ARBA00009263"/>
    </source>
</evidence>
<evidence type="ECO:0000313" key="6">
    <source>
        <dbReference type="EMBL" id="KAK0512754.1"/>
    </source>
</evidence>
<keyword evidence="7" id="KW-1185">Reference proteome</keyword>
<comment type="similarity">
    <text evidence="2">Belongs to the NAD(P)-dependent epimerase/dehydratase family. GDP-mannose 4,6-dehydratase subfamily.</text>
</comment>
<proteinExistence type="inferred from homology"/>
<evidence type="ECO:0000313" key="7">
    <source>
        <dbReference type="Proteomes" id="UP001166286"/>
    </source>
</evidence>
<dbReference type="PANTHER" id="PTHR43715:SF1">
    <property type="entry name" value="GDP-MANNOSE 4,6 DEHYDRATASE"/>
    <property type="match status" value="1"/>
</dbReference>
<protein>
    <recommendedName>
        <fullName evidence="3">GDP-mannose 4,6-dehydratase</fullName>
        <ecNumber evidence="3">4.2.1.47</ecNumber>
    </recommendedName>
</protein>
<dbReference type="Gene3D" id="3.90.25.10">
    <property type="entry name" value="UDP-galactose 4-epimerase, domain 1"/>
    <property type="match status" value="1"/>
</dbReference>
<dbReference type="InterPro" id="IPR016040">
    <property type="entry name" value="NAD(P)-bd_dom"/>
</dbReference>
<reference evidence="6" key="1">
    <citation type="submission" date="2023-03" db="EMBL/GenBank/DDBJ databases">
        <title>Complete genome of Cladonia borealis.</title>
        <authorList>
            <person name="Park H."/>
        </authorList>
    </citation>
    <scope>NUCLEOTIDE SEQUENCE</scope>
    <source>
        <strain evidence="6">ANT050790</strain>
    </source>
</reference>
<dbReference type="PANTHER" id="PTHR43715">
    <property type="entry name" value="GDP-MANNOSE 4,6-DEHYDRATASE"/>
    <property type="match status" value="1"/>
</dbReference>
<evidence type="ECO:0000256" key="1">
    <source>
        <dbReference type="ARBA" id="ARBA00001937"/>
    </source>
</evidence>
<dbReference type="EC" id="4.2.1.47" evidence="3"/>
<evidence type="ECO:0000259" key="5">
    <source>
        <dbReference type="Pfam" id="PF16363"/>
    </source>
</evidence>
<evidence type="ECO:0000256" key="4">
    <source>
        <dbReference type="ARBA" id="ARBA00023239"/>
    </source>
</evidence>
<dbReference type="Pfam" id="PF16363">
    <property type="entry name" value="GDP_Man_Dehyd"/>
    <property type="match status" value="1"/>
</dbReference>
<name>A0AA39R2R3_9LECA</name>
<dbReference type="SUPFAM" id="SSF51735">
    <property type="entry name" value="NAD(P)-binding Rossmann-fold domains"/>
    <property type="match status" value="1"/>
</dbReference>
<organism evidence="6 7">
    <name type="scientific">Cladonia borealis</name>
    <dbReference type="NCBI Taxonomy" id="184061"/>
    <lineage>
        <taxon>Eukaryota</taxon>
        <taxon>Fungi</taxon>
        <taxon>Dikarya</taxon>
        <taxon>Ascomycota</taxon>
        <taxon>Pezizomycotina</taxon>
        <taxon>Lecanoromycetes</taxon>
        <taxon>OSLEUM clade</taxon>
        <taxon>Lecanoromycetidae</taxon>
        <taxon>Lecanorales</taxon>
        <taxon>Lecanorineae</taxon>
        <taxon>Cladoniaceae</taxon>
        <taxon>Cladonia</taxon>
    </lineage>
</organism>
<comment type="caution">
    <text evidence="6">The sequence shown here is derived from an EMBL/GenBank/DDBJ whole genome shotgun (WGS) entry which is preliminary data.</text>
</comment>
<sequence>MPTALVTGIGGQDGSYLCELLLQKDYTIHGLLRQRSSAPCMSEHMSHLAASIKNFRARVILHVGDVLDPFCILKILSTVSPPIDEIYHLAAQSHVALSFHLQLYTCDVNALGTVRILQAITTLGLQARVKFYNACSSEMYGQAAQSEQDEKTPFQPVSPYASSKAFSFWLVASARIAYGLFAVNGILFNHESPRRGLDFVTRKISHGVAQIHLGNACTIELGNLDARRDWGHARDYMRGVYDMMHQRAPEDFVLATGESRSVRDFAEAAFRVVGVELRLLSWSGVGTKEIGLDRRNGQIQVKVNEELYRPAEVWHLQGCASKAWEAFNWKPDVSFEDLVREMVEADIALLKAQNGMPMKSKI</sequence>
<keyword evidence="4" id="KW-0456">Lyase</keyword>
<comment type="cofactor">
    <cofactor evidence="1">
        <name>NADP(+)</name>
        <dbReference type="ChEBI" id="CHEBI:58349"/>
    </cofactor>
</comment>
<evidence type="ECO:0000256" key="3">
    <source>
        <dbReference type="ARBA" id="ARBA00011989"/>
    </source>
</evidence>
<dbReference type="Gene3D" id="3.40.50.720">
    <property type="entry name" value="NAD(P)-binding Rossmann-like Domain"/>
    <property type="match status" value="1"/>
</dbReference>
<dbReference type="GO" id="GO:0042351">
    <property type="term" value="P:'de novo' GDP-L-fucose biosynthetic process"/>
    <property type="evidence" value="ECO:0007669"/>
    <property type="project" value="TreeGrafter"/>
</dbReference>
<gene>
    <name evidence="6" type="ORF">JMJ35_004771</name>
</gene>
<dbReference type="InterPro" id="IPR036291">
    <property type="entry name" value="NAD(P)-bd_dom_sf"/>
</dbReference>
<dbReference type="GO" id="GO:0008446">
    <property type="term" value="F:GDP-mannose 4,6-dehydratase activity"/>
    <property type="evidence" value="ECO:0007669"/>
    <property type="project" value="UniProtKB-EC"/>
</dbReference>
<accession>A0AA39R2R3</accession>